<proteinExistence type="predicted"/>
<accession>A0ABR4LGJ0</accession>
<dbReference type="PANTHER" id="PTHR45649">
    <property type="entry name" value="AMINO-ACID PERMEASE BAT1"/>
    <property type="match status" value="1"/>
</dbReference>
<evidence type="ECO:0000313" key="8">
    <source>
        <dbReference type="EMBL" id="KAL2863204.1"/>
    </source>
</evidence>
<feature type="transmembrane region" description="Helical" evidence="7">
    <location>
        <begin position="82"/>
        <end position="101"/>
    </location>
</feature>
<name>A0ABR4LGJ0_9EURO</name>
<reference evidence="8 9" key="1">
    <citation type="submission" date="2024-07" db="EMBL/GenBank/DDBJ databases">
        <title>Section-level genome sequencing and comparative genomics of Aspergillus sections Usti and Cavernicolus.</title>
        <authorList>
            <consortium name="Lawrence Berkeley National Laboratory"/>
            <person name="Nybo J.L."/>
            <person name="Vesth T.C."/>
            <person name="Theobald S."/>
            <person name="Frisvad J.C."/>
            <person name="Larsen T.O."/>
            <person name="Kjaerboelling I."/>
            <person name="Rothschild-Mancinelli K."/>
            <person name="Lyhne E.K."/>
            <person name="Kogle M.E."/>
            <person name="Barry K."/>
            <person name="Clum A."/>
            <person name="Na H."/>
            <person name="Ledsgaard L."/>
            <person name="Lin J."/>
            <person name="Lipzen A."/>
            <person name="Kuo A."/>
            <person name="Riley R."/>
            <person name="Mondo S."/>
            <person name="Labutti K."/>
            <person name="Haridas S."/>
            <person name="Pangalinan J."/>
            <person name="Salamov A.A."/>
            <person name="Simmons B.A."/>
            <person name="Magnuson J.K."/>
            <person name="Chen J."/>
            <person name="Drula E."/>
            <person name="Henrissat B."/>
            <person name="Wiebenga A."/>
            <person name="Lubbers R.J."/>
            <person name="Gomes A.C."/>
            <person name="Macurrencykelacurrency M.R."/>
            <person name="Stajich J."/>
            <person name="Grigoriev I.V."/>
            <person name="Mortensen U.H."/>
            <person name="De Vries R.P."/>
            <person name="Baker S.E."/>
            <person name="Andersen M.R."/>
        </authorList>
    </citation>
    <scope>NUCLEOTIDE SEQUENCE [LARGE SCALE GENOMIC DNA]</scope>
    <source>
        <strain evidence="8 9">CBS 449.75</strain>
    </source>
</reference>
<protein>
    <submittedName>
        <fullName evidence="8">Amino acid/polyamine transporter I</fullName>
    </submittedName>
</protein>
<feature type="compositionally biased region" description="Basic and acidic residues" evidence="6">
    <location>
        <begin position="1"/>
        <end position="11"/>
    </location>
</feature>
<dbReference type="PANTHER" id="PTHR45649:SF19">
    <property type="entry name" value="TRANSPORTER, PUTATIVE (EUROFUNG)-RELATED"/>
    <property type="match status" value="1"/>
</dbReference>
<keyword evidence="9" id="KW-1185">Reference proteome</keyword>
<dbReference type="RefSeq" id="XP_070882183.1">
    <property type="nucleotide sequence ID" value="XM_071030194.1"/>
</dbReference>
<gene>
    <name evidence="8" type="ORF">BJX67DRAFT_364445</name>
</gene>
<evidence type="ECO:0000256" key="3">
    <source>
        <dbReference type="ARBA" id="ARBA00022692"/>
    </source>
</evidence>
<dbReference type="EMBL" id="JBFXLQ010000055">
    <property type="protein sequence ID" value="KAL2863204.1"/>
    <property type="molecule type" value="Genomic_DNA"/>
</dbReference>
<keyword evidence="5 7" id="KW-0472">Membrane</keyword>
<feature type="transmembrane region" description="Helical" evidence="7">
    <location>
        <begin position="484"/>
        <end position="505"/>
    </location>
</feature>
<comment type="subcellular location">
    <subcellularLocation>
        <location evidence="1">Membrane</location>
        <topology evidence="1">Multi-pass membrane protein</topology>
    </subcellularLocation>
</comment>
<comment type="caution">
    <text evidence="8">The sequence shown here is derived from an EMBL/GenBank/DDBJ whole genome shotgun (WGS) entry which is preliminary data.</text>
</comment>
<evidence type="ECO:0000256" key="6">
    <source>
        <dbReference type="SAM" id="MobiDB-lite"/>
    </source>
</evidence>
<evidence type="ECO:0000256" key="4">
    <source>
        <dbReference type="ARBA" id="ARBA00022989"/>
    </source>
</evidence>
<dbReference type="Gene3D" id="1.20.1740.10">
    <property type="entry name" value="Amino acid/polyamine transporter I"/>
    <property type="match status" value="1"/>
</dbReference>
<evidence type="ECO:0000256" key="1">
    <source>
        <dbReference type="ARBA" id="ARBA00004141"/>
    </source>
</evidence>
<keyword evidence="2" id="KW-0813">Transport</keyword>
<dbReference type="PIRSF" id="PIRSF006060">
    <property type="entry name" value="AA_transporter"/>
    <property type="match status" value="1"/>
</dbReference>
<feature type="transmembrane region" description="Helical" evidence="7">
    <location>
        <begin position="138"/>
        <end position="163"/>
    </location>
</feature>
<feature type="transmembrane region" description="Helical" evidence="7">
    <location>
        <begin position="198"/>
        <end position="220"/>
    </location>
</feature>
<dbReference type="Proteomes" id="UP001610432">
    <property type="component" value="Unassembled WGS sequence"/>
</dbReference>
<dbReference type="GeneID" id="98145266"/>
<feature type="transmembrane region" description="Helical" evidence="7">
    <location>
        <begin position="323"/>
        <end position="349"/>
    </location>
</feature>
<feature type="transmembrane region" description="Helical" evidence="7">
    <location>
        <begin position="452"/>
        <end position="472"/>
    </location>
</feature>
<evidence type="ECO:0000256" key="2">
    <source>
        <dbReference type="ARBA" id="ARBA00022448"/>
    </source>
</evidence>
<feature type="region of interest" description="Disordered" evidence="6">
    <location>
        <begin position="1"/>
        <end position="22"/>
    </location>
</feature>
<keyword evidence="3 7" id="KW-0812">Transmembrane</keyword>
<feature type="transmembrane region" description="Helical" evidence="7">
    <location>
        <begin position="382"/>
        <end position="406"/>
    </location>
</feature>
<keyword evidence="4 7" id="KW-1133">Transmembrane helix</keyword>
<evidence type="ECO:0000256" key="5">
    <source>
        <dbReference type="ARBA" id="ARBA00023136"/>
    </source>
</evidence>
<evidence type="ECO:0000313" key="9">
    <source>
        <dbReference type="Proteomes" id="UP001610432"/>
    </source>
</evidence>
<organism evidence="8 9">
    <name type="scientific">Aspergillus lucknowensis</name>
    <dbReference type="NCBI Taxonomy" id="176173"/>
    <lineage>
        <taxon>Eukaryota</taxon>
        <taxon>Fungi</taxon>
        <taxon>Dikarya</taxon>
        <taxon>Ascomycota</taxon>
        <taxon>Pezizomycotina</taxon>
        <taxon>Eurotiomycetes</taxon>
        <taxon>Eurotiomycetidae</taxon>
        <taxon>Eurotiales</taxon>
        <taxon>Aspergillaceae</taxon>
        <taxon>Aspergillus</taxon>
        <taxon>Aspergillus subgen. Nidulantes</taxon>
    </lineage>
</organism>
<dbReference type="InterPro" id="IPR002293">
    <property type="entry name" value="AA/rel_permease1"/>
</dbReference>
<dbReference type="Pfam" id="PF13520">
    <property type="entry name" value="AA_permease_2"/>
    <property type="match status" value="1"/>
</dbReference>
<evidence type="ECO:0000256" key="7">
    <source>
        <dbReference type="SAM" id="Phobius"/>
    </source>
</evidence>
<feature type="transmembrane region" description="Helical" evidence="7">
    <location>
        <begin position="412"/>
        <end position="432"/>
    </location>
</feature>
<feature type="transmembrane region" description="Helical" evidence="7">
    <location>
        <begin position="282"/>
        <end position="303"/>
    </location>
</feature>
<sequence>MHESNAKEKIELGTSDTTEPEGPHQAWIAETIALENLGLEQVTPRSIGSLEIIGAGWNICNSWSGMAATLAIGITQGGTVTVLYGLFTILFMVGCSAATLGELASVYPTAGGQYHWTSILSPKRTSRGLSYLCGSLNILGWIASTAGVCIIPAQQIMAMVLFFNPKFNAHPWHYFLLYQAVNILFLLNNVFLLRKIPWIHNVGFTISISSFIAIVVTCLARSTHKQTSEFVWTTFINESGWSSDGLVFITGLINPNYMFGGLDGVLHLAEECTNAATSVPRALMSTVAIGFVSSFVFVVSMLYSLSNFDEVLKTITGIPIYEIWYQASRSSAAATVFLCSILIGAFFAINGCQQTASRLTWSFARDNGILLSRYIKVVNSSLYVPVWALVFNALVVFIIGCLYLASTTAFNALIGSGLVLQQLTFAIPAALLMYRRRSRKFLPPSRSFKLGIFGWLSNFVTVAFALVILVFYDFPTVVPVSAGNMNYTCVVLGCMGIFIVLNWVFHARTVYHGPRIMEETMDSSL</sequence>
<feature type="transmembrane region" description="Helical" evidence="7">
    <location>
        <begin position="175"/>
        <end position="192"/>
    </location>
</feature>